<evidence type="ECO:0000313" key="4">
    <source>
        <dbReference type="Proteomes" id="UP000231279"/>
    </source>
</evidence>
<feature type="compositionally biased region" description="Polar residues" evidence="1">
    <location>
        <begin position="61"/>
        <end position="80"/>
    </location>
</feature>
<dbReference type="OrthoDB" id="994020at2759"/>
<dbReference type="EMBL" id="NKXS01005116">
    <property type="protein sequence ID" value="PIN04518.1"/>
    <property type="molecule type" value="Genomic_DNA"/>
</dbReference>
<accession>A0A2G9GGW2</accession>
<keyword evidence="4" id="KW-1185">Reference proteome</keyword>
<name>A0A2G9GGW2_9LAMI</name>
<sequence>MFKFNQLLQLVLVFILFAQMGKSNFSHARRGKFISFIVKDVTLVAAEKEFAVEGSRRKMSTKASMNTNKETTSGEQQGSRNNKKVSNIGDHKENWKENIMAFSADYRSPKSHPPKNN</sequence>
<keyword evidence="2" id="KW-0732">Signal</keyword>
<gene>
    <name evidence="3" type="ORF">CDL12_22947</name>
</gene>
<feature type="signal peptide" evidence="2">
    <location>
        <begin position="1"/>
        <end position="23"/>
    </location>
</feature>
<feature type="chain" id="PRO_5013694936" evidence="2">
    <location>
        <begin position="24"/>
        <end position="117"/>
    </location>
</feature>
<dbReference type="AlphaFoldDB" id="A0A2G9GGW2"/>
<evidence type="ECO:0000256" key="2">
    <source>
        <dbReference type="SAM" id="SignalP"/>
    </source>
</evidence>
<feature type="region of interest" description="Disordered" evidence="1">
    <location>
        <begin position="54"/>
        <end position="93"/>
    </location>
</feature>
<organism evidence="3 4">
    <name type="scientific">Handroanthus impetiginosus</name>
    <dbReference type="NCBI Taxonomy" id="429701"/>
    <lineage>
        <taxon>Eukaryota</taxon>
        <taxon>Viridiplantae</taxon>
        <taxon>Streptophyta</taxon>
        <taxon>Embryophyta</taxon>
        <taxon>Tracheophyta</taxon>
        <taxon>Spermatophyta</taxon>
        <taxon>Magnoliopsida</taxon>
        <taxon>eudicotyledons</taxon>
        <taxon>Gunneridae</taxon>
        <taxon>Pentapetalae</taxon>
        <taxon>asterids</taxon>
        <taxon>lamiids</taxon>
        <taxon>Lamiales</taxon>
        <taxon>Bignoniaceae</taxon>
        <taxon>Crescentiina</taxon>
        <taxon>Tabebuia alliance</taxon>
        <taxon>Handroanthus</taxon>
    </lineage>
</organism>
<proteinExistence type="predicted"/>
<reference evidence="4" key="1">
    <citation type="journal article" date="2018" name="Gigascience">
        <title>Genome assembly of the Pink Ipe (Handroanthus impetiginosus, Bignoniaceae), a highly valued, ecologically keystone Neotropical timber forest tree.</title>
        <authorList>
            <person name="Silva-Junior O.B."/>
            <person name="Grattapaglia D."/>
            <person name="Novaes E."/>
            <person name="Collevatti R.G."/>
        </authorList>
    </citation>
    <scope>NUCLEOTIDE SEQUENCE [LARGE SCALE GENOMIC DNA]</scope>
    <source>
        <strain evidence="4">cv. UFG-1</strain>
    </source>
</reference>
<comment type="caution">
    <text evidence="3">The sequence shown here is derived from an EMBL/GenBank/DDBJ whole genome shotgun (WGS) entry which is preliminary data.</text>
</comment>
<dbReference type="Proteomes" id="UP000231279">
    <property type="component" value="Unassembled WGS sequence"/>
</dbReference>
<protein>
    <submittedName>
        <fullName evidence="3">Uncharacterized protein</fullName>
    </submittedName>
</protein>
<evidence type="ECO:0000256" key="1">
    <source>
        <dbReference type="SAM" id="MobiDB-lite"/>
    </source>
</evidence>
<evidence type="ECO:0000313" key="3">
    <source>
        <dbReference type="EMBL" id="PIN04518.1"/>
    </source>
</evidence>